<accession>A0A7T5ELC3</accession>
<dbReference type="AlphaFoldDB" id="A0A7T5ELC3"/>
<dbReference type="KEGG" id="bcop:JD108_01310"/>
<evidence type="ECO:0000313" key="1">
    <source>
        <dbReference type="EMBL" id="QQE74667.1"/>
    </source>
</evidence>
<reference evidence="1 3" key="1">
    <citation type="submission" date="2020-12" db="EMBL/GenBank/DDBJ databases">
        <title>strain FJAT-54423T represents a novel species of the genus Brevibacillus.</title>
        <authorList>
            <person name="Tang R."/>
        </authorList>
    </citation>
    <scope>NUCLEOTIDE SEQUENCE [LARGE SCALE GENOMIC DNA]</scope>
    <source>
        <strain evidence="1 3">FJAT-54423</strain>
    </source>
</reference>
<evidence type="ECO:0000313" key="2">
    <source>
        <dbReference type="EMBL" id="QUO41751.1"/>
    </source>
</evidence>
<proteinExistence type="predicted"/>
<name>A0A7T5ELC3_9BACL</name>
<gene>
    <name evidence="1" type="ORF">JD108_01310</name>
    <name evidence="2" type="ORF">KDJ56_01310</name>
</gene>
<dbReference type="Proteomes" id="UP000677234">
    <property type="component" value="Chromosome"/>
</dbReference>
<dbReference type="EMBL" id="CP073708">
    <property type="protein sequence ID" value="QUO41751.1"/>
    <property type="molecule type" value="Genomic_DNA"/>
</dbReference>
<dbReference type="RefSeq" id="WP_198828242.1">
    <property type="nucleotide sequence ID" value="NZ_CP066308.1"/>
</dbReference>
<organism evidence="1 3">
    <name type="scientific">Brevibacillus composti</name>
    <dbReference type="NCBI Taxonomy" id="2796470"/>
    <lineage>
        <taxon>Bacteria</taxon>
        <taxon>Bacillati</taxon>
        <taxon>Bacillota</taxon>
        <taxon>Bacilli</taxon>
        <taxon>Bacillales</taxon>
        <taxon>Paenibacillaceae</taxon>
        <taxon>Brevibacillus</taxon>
    </lineage>
</organism>
<evidence type="ECO:0000313" key="4">
    <source>
        <dbReference type="Proteomes" id="UP000677234"/>
    </source>
</evidence>
<protein>
    <submittedName>
        <fullName evidence="1">Uncharacterized protein</fullName>
    </submittedName>
</protein>
<dbReference type="EMBL" id="CP066308">
    <property type="protein sequence ID" value="QQE74667.1"/>
    <property type="molecule type" value="Genomic_DNA"/>
</dbReference>
<reference evidence="2" key="2">
    <citation type="submission" date="2021-04" db="EMBL/GenBank/DDBJ databases">
        <title>Brevibacillus composti FJAT-54423, complete genome.</title>
        <authorList>
            <person name="Tang R."/>
        </authorList>
    </citation>
    <scope>NUCLEOTIDE SEQUENCE</scope>
    <source>
        <strain evidence="2">FJAT-54424</strain>
    </source>
</reference>
<evidence type="ECO:0000313" key="3">
    <source>
        <dbReference type="Proteomes" id="UP000595847"/>
    </source>
</evidence>
<keyword evidence="4" id="KW-1185">Reference proteome</keyword>
<dbReference type="Proteomes" id="UP000595847">
    <property type="component" value="Chromosome"/>
</dbReference>
<sequence length="665" mass="77924">MTPKRMTQKVVDHFKTLQLNQLSRITVELKEESKGLIRVCEENKVSPLDLVEWLLIPPTGEERETLSCREETLSKHQVTWDVLLYDRIIPSVVLSQSYSSQLLAEGLCRVSMYHEGRLQMFVDRLRRWESWILQYAGEWMRIRQIRSALEMNDDEDGEAAKALAPKKIDDWYKRMKTEPFRPREEGADHGQQHTMTILDELRQLRRTAAKPGKIMEYVHHQVSGLALPEDLRDDHALQWLLAIVQKNSGELTTHMRNLLRIKHVLDPVEPILPCLEQWSPGLMEKMREDLIKFDQYRTTLAAFRERIPLENHADPLLFIRTCQQVAGAQPVFSYLMQDASPSSVRSMALAQLSGYSVREWLLETADTPARTEQLYGLLRHWWEQSDQWEDVISSFAKEWNENAAGVSEQQALLAGKQKEWLLLWTPQRLERRLRRDAVPLSEWHAALLGFLREDWAKDREQDGRLCEAYTQYFEYLYQHRTGKELLQECMVKDFSLLQRYVHHGGKDRHIMGWVGREQVQRLLVGYLTFQLQEGKDLDFERLTELGPFLTGENLDTIIREALLAGLAPHRLAQLAESWDYEWIGWNERAEPLSSDELERIVVEHPEWVEYETELPLMNGLTLSYQLVSPGIKEKYSTRLLSRAVIRAEIQNEDVLQQMFQELKMI</sequence>